<keyword evidence="12" id="KW-1185">Reference proteome</keyword>
<protein>
    <recommendedName>
        <fullName evidence="4">Autoinducer 2 import ATP-binding protein LsrA</fullName>
        <ecNumber evidence="8">7.6.2.13</ecNumber>
    </recommendedName>
</protein>
<keyword evidence="5" id="KW-0547">Nucleotide-binding</keyword>
<keyword evidence="11" id="KW-0813">Transport</keyword>
<proteinExistence type="inferred from homology"/>
<evidence type="ECO:0000256" key="4">
    <source>
        <dbReference type="ARBA" id="ARBA00019459"/>
    </source>
</evidence>
<evidence type="ECO:0000256" key="3">
    <source>
        <dbReference type="ARBA" id="ARBA00011262"/>
    </source>
</evidence>
<dbReference type="SUPFAM" id="SSF52540">
    <property type="entry name" value="P-loop containing nucleoside triphosphate hydrolases"/>
    <property type="match status" value="2"/>
</dbReference>
<comment type="subunit">
    <text evidence="3">The complex is composed of two ATP-binding proteins (LsrA), two transmembrane proteins (LsrC and LsrD) and a solute-binding protein (LsrB).</text>
</comment>
<dbReference type="EC" id="7.6.2.13" evidence="8"/>
<keyword evidence="6 11" id="KW-0067">ATP-binding</keyword>
<evidence type="ECO:0000259" key="10">
    <source>
        <dbReference type="PROSITE" id="PS50893"/>
    </source>
</evidence>
<dbReference type="InterPro" id="IPR017871">
    <property type="entry name" value="ABC_transporter-like_CS"/>
</dbReference>
<dbReference type="PROSITE" id="PS00211">
    <property type="entry name" value="ABC_TRANSPORTER_1"/>
    <property type="match status" value="1"/>
</dbReference>
<dbReference type="InterPro" id="IPR027417">
    <property type="entry name" value="P-loop_NTPase"/>
</dbReference>
<dbReference type="GO" id="GO:0005524">
    <property type="term" value="F:ATP binding"/>
    <property type="evidence" value="ECO:0007669"/>
    <property type="project" value="UniProtKB-KW"/>
</dbReference>
<dbReference type="InterPro" id="IPR003593">
    <property type="entry name" value="AAA+_ATPase"/>
</dbReference>
<dbReference type="CDD" id="cd03215">
    <property type="entry name" value="ABC_Carb_Monos_II"/>
    <property type="match status" value="1"/>
</dbReference>
<gene>
    <name evidence="11" type="ORF">FB472_2330</name>
</gene>
<evidence type="ECO:0000256" key="7">
    <source>
        <dbReference type="ARBA" id="ARBA00023747"/>
    </source>
</evidence>
<dbReference type="PROSITE" id="PS50893">
    <property type="entry name" value="ABC_TRANSPORTER_2"/>
    <property type="match status" value="2"/>
</dbReference>
<evidence type="ECO:0000256" key="9">
    <source>
        <dbReference type="ARBA" id="ARBA00034076"/>
    </source>
</evidence>
<evidence type="ECO:0000256" key="5">
    <source>
        <dbReference type="ARBA" id="ARBA00022741"/>
    </source>
</evidence>
<dbReference type="PANTHER" id="PTHR43790:SF2">
    <property type="entry name" value="AUTOINDUCER 2 IMPORT ATP-BINDING PROTEIN LSRA"/>
    <property type="match status" value="1"/>
</dbReference>
<dbReference type="AlphaFoldDB" id="A0A8H2K880"/>
<comment type="catalytic activity">
    <reaction evidence="9">
        <text>ATP + H2O + (2R,4S)-2-methyl-2,3,3,4-tetrahydroxytetrahydrofuran-[AI-2-binding protein]Side 1 = ADP + phosphate + (2R,4S)-2-methyl-2,3,3,4-tetrahydroxytetrahydrofuranSide 2 + [AI-2-binding protein]Side 1.</text>
        <dbReference type="EC" id="7.6.2.13"/>
    </reaction>
</comment>
<sequence length="510" mass="54418">MAGAPVVTVTGLSVAYGSNTVLRDVNLEFQAGRITALLGANGAGKSTLIKALSGSNPQYRGSILIDGQIVSLGSPAKAKALGISTVHQKVADGVVPGLSIAENVLLDDLAHASKSPILNSRRMLLEARKAFHKLGVDWSDRFLQLDAGRLNISDAQMLVLARALRGRPRMLILDEPTSALTASESERLFAVLRDLKGTGLAIVYVSHRFGEIDALADRVTVLRDGVVQSTMSRPFEWPTILFDMLGRRADLKRERTDVSRGKADLLSISGLQLFDEGTPLDLVVRSGEILGVLGLIGAGKTELAETLTGLRAPLAGRIELEGANYAPRRPSDAIRAGVVLVPEDRQQQGILPGWSIAQNVSLPFLKRLSRGGILHRRSELESARGVIDDLGVVTTGADASIDDLSGGNQQKVVVGRWLSGQPKLVVLDEPFRGVDIGARRDIGDKLRSMTGSGRGVIVFAGDVDEILDVADRVVVLVQGSVELDAYIDETDEDAVINAFLGDIGTQETIT</sequence>
<dbReference type="InterPro" id="IPR003439">
    <property type="entry name" value="ABC_transporter-like_ATP-bd"/>
</dbReference>
<dbReference type="EMBL" id="VFRA01000001">
    <property type="protein sequence ID" value="TQO20682.1"/>
    <property type="molecule type" value="Genomic_DNA"/>
</dbReference>
<dbReference type="GO" id="GO:0016887">
    <property type="term" value="F:ATP hydrolysis activity"/>
    <property type="evidence" value="ECO:0007669"/>
    <property type="project" value="InterPro"/>
</dbReference>
<evidence type="ECO:0000256" key="2">
    <source>
        <dbReference type="ARBA" id="ARBA00009404"/>
    </source>
</evidence>
<evidence type="ECO:0000256" key="1">
    <source>
        <dbReference type="ARBA" id="ARBA00004417"/>
    </source>
</evidence>
<feature type="domain" description="ABC transporter" evidence="10">
    <location>
        <begin position="7"/>
        <end position="249"/>
    </location>
</feature>
<evidence type="ECO:0000313" key="12">
    <source>
        <dbReference type="Proteomes" id="UP000316560"/>
    </source>
</evidence>
<name>A0A8H2K880_9MICO</name>
<dbReference type="GO" id="GO:0005886">
    <property type="term" value="C:plasma membrane"/>
    <property type="evidence" value="ECO:0007669"/>
    <property type="project" value="UniProtKB-SubCell"/>
</dbReference>
<comment type="function">
    <text evidence="7">Part of the ABC transporter complex LsrABCD involved in autoinducer 2 (AI-2) import. Responsible for energy coupling to the transport system.</text>
</comment>
<dbReference type="Proteomes" id="UP000316560">
    <property type="component" value="Unassembled WGS sequence"/>
</dbReference>
<dbReference type="InterPro" id="IPR050107">
    <property type="entry name" value="ABC_carbohydrate_import_ATPase"/>
</dbReference>
<dbReference type="OrthoDB" id="39350at2"/>
<dbReference type="CDD" id="cd03216">
    <property type="entry name" value="ABC_Carb_Monos_I"/>
    <property type="match status" value="1"/>
</dbReference>
<evidence type="ECO:0000256" key="8">
    <source>
        <dbReference type="ARBA" id="ARBA00023798"/>
    </source>
</evidence>
<reference evidence="11 12" key="1">
    <citation type="submission" date="2019-06" db="EMBL/GenBank/DDBJ databases">
        <title>Sequencing the genomes of 1000 actinobacteria strains.</title>
        <authorList>
            <person name="Klenk H.-P."/>
        </authorList>
    </citation>
    <scope>NUCLEOTIDE SEQUENCE [LARGE SCALE GENOMIC DNA]</scope>
    <source>
        <strain evidence="11 12">DSM 21947</strain>
    </source>
</reference>
<comment type="subcellular location">
    <subcellularLocation>
        <location evidence="1">Cell inner membrane</location>
        <topology evidence="1">Peripheral membrane protein</topology>
    </subcellularLocation>
</comment>
<dbReference type="RefSeq" id="WP_141990961.1">
    <property type="nucleotide sequence ID" value="NZ_VFRA01000001.1"/>
</dbReference>
<comment type="similarity">
    <text evidence="2">Belongs to the ABC transporter superfamily. AI-2 autoinducer porter (TC 3.A.1.2.8) family.</text>
</comment>
<evidence type="ECO:0000256" key="6">
    <source>
        <dbReference type="ARBA" id="ARBA00022840"/>
    </source>
</evidence>
<dbReference type="SMART" id="SM00382">
    <property type="entry name" value="AAA"/>
    <property type="match status" value="2"/>
</dbReference>
<feature type="domain" description="ABC transporter" evidence="10">
    <location>
        <begin position="253"/>
        <end position="503"/>
    </location>
</feature>
<dbReference type="Gene3D" id="3.40.50.300">
    <property type="entry name" value="P-loop containing nucleotide triphosphate hydrolases"/>
    <property type="match status" value="2"/>
</dbReference>
<dbReference type="Pfam" id="PF00005">
    <property type="entry name" value="ABC_tran"/>
    <property type="match status" value="2"/>
</dbReference>
<accession>A0A8H2K880</accession>
<evidence type="ECO:0000313" key="11">
    <source>
        <dbReference type="EMBL" id="TQO20682.1"/>
    </source>
</evidence>
<organism evidence="11 12">
    <name type="scientific">Rhodoglobus vestalii</name>
    <dbReference type="NCBI Taxonomy" id="193384"/>
    <lineage>
        <taxon>Bacteria</taxon>
        <taxon>Bacillati</taxon>
        <taxon>Actinomycetota</taxon>
        <taxon>Actinomycetes</taxon>
        <taxon>Micrococcales</taxon>
        <taxon>Microbacteriaceae</taxon>
        <taxon>Rhodoglobus</taxon>
    </lineage>
</organism>
<dbReference type="PANTHER" id="PTHR43790">
    <property type="entry name" value="CARBOHYDRATE TRANSPORT ATP-BINDING PROTEIN MG119-RELATED"/>
    <property type="match status" value="1"/>
</dbReference>
<keyword evidence="11" id="KW-0762">Sugar transport</keyword>
<comment type="caution">
    <text evidence="11">The sequence shown here is derived from an EMBL/GenBank/DDBJ whole genome shotgun (WGS) entry which is preliminary data.</text>
</comment>